<feature type="domain" description="Lipopolysaccharide assembly protein A" evidence="7">
    <location>
        <begin position="25"/>
        <end position="80"/>
    </location>
</feature>
<dbReference type="EMBL" id="QEWP01000019">
    <property type="protein sequence ID" value="PWD98076.1"/>
    <property type="molecule type" value="Genomic_DNA"/>
</dbReference>
<feature type="region of interest" description="Disordered" evidence="5">
    <location>
        <begin position="69"/>
        <end position="106"/>
    </location>
</feature>
<comment type="caution">
    <text evidence="8">The sequence shown here is derived from an EMBL/GenBank/DDBJ whole genome shotgun (WGS) entry which is preliminary data.</text>
</comment>
<accession>A0A2U2B4U4</accession>
<evidence type="ECO:0000256" key="2">
    <source>
        <dbReference type="ARBA" id="ARBA00022692"/>
    </source>
</evidence>
<feature type="compositionally biased region" description="Low complexity" evidence="5">
    <location>
        <begin position="96"/>
        <end position="106"/>
    </location>
</feature>
<organism evidence="8 9">
    <name type="scientific">Marinilabilia rubra</name>
    <dbReference type="NCBI Taxonomy" id="2162893"/>
    <lineage>
        <taxon>Bacteria</taxon>
        <taxon>Pseudomonadati</taxon>
        <taxon>Bacteroidota</taxon>
        <taxon>Bacteroidia</taxon>
        <taxon>Marinilabiliales</taxon>
        <taxon>Marinilabiliaceae</taxon>
        <taxon>Marinilabilia</taxon>
    </lineage>
</organism>
<sequence length="106" mass="12473">MKRNQTFSFWGFIIAALILVFFSVQNAQEVGFRFFIWKTYLPLSVLLIVAFLLGLIVGAVFLFRSNRSTRKENKRKEQEKLQKDKDAFKEEKKDNSISSNNFNEIE</sequence>
<keyword evidence="4 6" id="KW-0472">Membrane</keyword>
<name>A0A2U2B4U4_9BACT</name>
<dbReference type="RefSeq" id="WP_109265719.1">
    <property type="nucleotide sequence ID" value="NZ_QEWP01000019.1"/>
</dbReference>
<gene>
    <name evidence="8" type="ORF">DDZ16_17185</name>
</gene>
<evidence type="ECO:0000256" key="3">
    <source>
        <dbReference type="ARBA" id="ARBA00022989"/>
    </source>
</evidence>
<keyword evidence="9" id="KW-1185">Reference proteome</keyword>
<keyword evidence="2 6" id="KW-0812">Transmembrane</keyword>
<proteinExistence type="predicted"/>
<evidence type="ECO:0000259" key="7">
    <source>
        <dbReference type="Pfam" id="PF06305"/>
    </source>
</evidence>
<evidence type="ECO:0000256" key="5">
    <source>
        <dbReference type="SAM" id="MobiDB-lite"/>
    </source>
</evidence>
<dbReference type="Proteomes" id="UP000244956">
    <property type="component" value="Unassembled WGS sequence"/>
</dbReference>
<dbReference type="OrthoDB" id="1122553at2"/>
<feature type="transmembrane region" description="Helical" evidence="6">
    <location>
        <begin position="43"/>
        <end position="63"/>
    </location>
</feature>
<feature type="compositionally biased region" description="Basic and acidic residues" evidence="5">
    <location>
        <begin position="69"/>
        <end position="95"/>
    </location>
</feature>
<dbReference type="GO" id="GO:0005886">
    <property type="term" value="C:plasma membrane"/>
    <property type="evidence" value="ECO:0007669"/>
    <property type="project" value="InterPro"/>
</dbReference>
<protein>
    <submittedName>
        <fullName evidence="8">DUF1049 domain-containing protein</fullName>
    </submittedName>
</protein>
<evidence type="ECO:0000256" key="6">
    <source>
        <dbReference type="SAM" id="Phobius"/>
    </source>
</evidence>
<keyword evidence="3 6" id="KW-1133">Transmembrane helix</keyword>
<keyword evidence="1" id="KW-1003">Cell membrane</keyword>
<reference evidence="8 9" key="1">
    <citation type="submission" date="2018-05" db="EMBL/GenBank/DDBJ databases">
        <title>Marinilabilia rubrum sp. nov., isolated from saltern sediment.</title>
        <authorList>
            <person name="Zhang R."/>
        </authorList>
    </citation>
    <scope>NUCLEOTIDE SEQUENCE [LARGE SCALE GENOMIC DNA]</scope>
    <source>
        <strain evidence="8 9">WTE16</strain>
    </source>
</reference>
<dbReference type="Pfam" id="PF06305">
    <property type="entry name" value="LapA_dom"/>
    <property type="match status" value="1"/>
</dbReference>
<evidence type="ECO:0000313" key="8">
    <source>
        <dbReference type="EMBL" id="PWD98076.1"/>
    </source>
</evidence>
<evidence type="ECO:0000313" key="9">
    <source>
        <dbReference type="Proteomes" id="UP000244956"/>
    </source>
</evidence>
<evidence type="ECO:0000256" key="4">
    <source>
        <dbReference type="ARBA" id="ARBA00023136"/>
    </source>
</evidence>
<dbReference type="AlphaFoldDB" id="A0A2U2B4U4"/>
<evidence type="ECO:0000256" key="1">
    <source>
        <dbReference type="ARBA" id="ARBA00022475"/>
    </source>
</evidence>
<dbReference type="InterPro" id="IPR010445">
    <property type="entry name" value="LapA_dom"/>
</dbReference>